<evidence type="ECO:0000259" key="1">
    <source>
        <dbReference type="PROSITE" id="PS50801"/>
    </source>
</evidence>
<dbReference type="InterPro" id="IPR002645">
    <property type="entry name" value="STAS_dom"/>
</dbReference>
<evidence type="ECO:0000313" key="2">
    <source>
        <dbReference type="EMBL" id="RBP45708.1"/>
    </source>
</evidence>
<evidence type="ECO:0000313" key="3">
    <source>
        <dbReference type="Proteomes" id="UP000253426"/>
    </source>
</evidence>
<reference evidence="2 3" key="1">
    <citation type="submission" date="2018-06" db="EMBL/GenBank/DDBJ databases">
        <title>Genomic Encyclopedia of Type Strains, Phase IV (KMG-IV): sequencing the most valuable type-strain genomes for metagenomic binning, comparative biology and taxonomic classification.</title>
        <authorList>
            <person name="Goeker M."/>
        </authorList>
    </citation>
    <scope>NUCLEOTIDE SEQUENCE [LARGE SCALE GENOMIC DNA]</scope>
    <source>
        <strain evidence="2 3">DSM 25532</strain>
    </source>
</reference>
<dbReference type="Proteomes" id="UP000253426">
    <property type="component" value="Unassembled WGS sequence"/>
</dbReference>
<name>A0A366HRJ6_9BACT</name>
<keyword evidence="3" id="KW-1185">Reference proteome</keyword>
<dbReference type="RefSeq" id="WP_113957286.1">
    <property type="nucleotide sequence ID" value="NZ_QNRR01000002.1"/>
</dbReference>
<dbReference type="EMBL" id="QNRR01000002">
    <property type="protein sequence ID" value="RBP45708.1"/>
    <property type="molecule type" value="Genomic_DNA"/>
</dbReference>
<gene>
    <name evidence="2" type="ORF">DES53_10290</name>
</gene>
<dbReference type="Gene3D" id="3.30.750.24">
    <property type="entry name" value="STAS domain"/>
    <property type="match status" value="1"/>
</dbReference>
<comment type="caution">
    <text evidence="2">The sequence shown here is derived from an EMBL/GenBank/DDBJ whole genome shotgun (WGS) entry which is preliminary data.</text>
</comment>
<feature type="domain" description="STAS" evidence="1">
    <location>
        <begin position="7"/>
        <end position="121"/>
    </location>
</feature>
<dbReference type="CDD" id="cd07043">
    <property type="entry name" value="STAS_anti-anti-sigma_factors"/>
    <property type="match status" value="1"/>
</dbReference>
<proteinExistence type="predicted"/>
<dbReference type="InterPro" id="IPR036513">
    <property type="entry name" value="STAS_dom_sf"/>
</dbReference>
<sequence>MNLSPHLGYEEESHAGGKVLKFAGEADFLAVPAVRQLLKGLLAQKLPLLIVDLSGVTFLNTPFWAAMQRYQLDGHPDSRLAISGMNEALRAAFDINGVGLESAEGGHIAVYDTLAMAKAAGKAS</sequence>
<dbReference type="PROSITE" id="PS50801">
    <property type="entry name" value="STAS"/>
    <property type="match status" value="1"/>
</dbReference>
<dbReference type="SUPFAM" id="SSF52091">
    <property type="entry name" value="SpoIIaa-like"/>
    <property type="match status" value="1"/>
</dbReference>
<protein>
    <recommendedName>
        <fullName evidence="1">STAS domain-containing protein</fullName>
    </recommendedName>
</protein>
<dbReference type="Pfam" id="PF01740">
    <property type="entry name" value="STAS"/>
    <property type="match status" value="1"/>
</dbReference>
<organism evidence="2 3">
    <name type="scientific">Roseimicrobium gellanilyticum</name>
    <dbReference type="NCBI Taxonomy" id="748857"/>
    <lineage>
        <taxon>Bacteria</taxon>
        <taxon>Pseudomonadati</taxon>
        <taxon>Verrucomicrobiota</taxon>
        <taxon>Verrucomicrobiia</taxon>
        <taxon>Verrucomicrobiales</taxon>
        <taxon>Verrucomicrobiaceae</taxon>
        <taxon>Roseimicrobium</taxon>
    </lineage>
</organism>
<accession>A0A366HRJ6</accession>
<dbReference type="AlphaFoldDB" id="A0A366HRJ6"/>